<evidence type="ECO:0000313" key="4">
    <source>
        <dbReference type="EMBL" id="QSB07009.1"/>
    </source>
</evidence>
<evidence type="ECO:0000313" key="5">
    <source>
        <dbReference type="Proteomes" id="UP000662939"/>
    </source>
</evidence>
<dbReference type="Proteomes" id="UP000662939">
    <property type="component" value="Chromosome"/>
</dbReference>
<proteinExistence type="predicted"/>
<feature type="region of interest" description="Disordered" evidence="2">
    <location>
        <begin position="179"/>
        <end position="198"/>
    </location>
</feature>
<dbReference type="Pfam" id="PF13411">
    <property type="entry name" value="MerR_1"/>
    <property type="match status" value="1"/>
</dbReference>
<dbReference type="GO" id="GO:0003700">
    <property type="term" value="F:DNA-binding transcription factor activity"/>
    <property type="evidence" value="ECO:0007669"/>
    <property type="project" value="InterPro"/>
</dbReference>
<dbReference type="PANTHER" id="PTHR30204:SF3">
    <property type="entry name" value="HTH MERR-TYPE DOMAIN-CONTAINING PROTEIN"/>
    <property type="match status" value="1"/>
</dbReference>
<dbReference type="SMART" id="SM00422">
    <property type="entry name" value="HTH_MERR"/>
    <property type="match status" value="1"/>
</dbReference>
<dbReference type="AlphaFoldDB" id="A0A895XUQ6"/>
<dbReference type="SUPFAM" id="SSF46955">
    <property type="entry name" value="Putative DNA-binding domain"/>
    <property type="match status" value="1"/>
</dbReference>
<reference evidence="4" key="1">
    <citation type="submission" date="2021-02" db="EMBL/GenBank/DDBJ databases">
        <title>Natronoglycomyces albus gen. nov., sp. nov, a haloalkaliphilic actinobacterium from a soda solonchak soil.</title>
        <authorList>
            <person name="Sorokin D.Y."/>
            <person name="Khijniak T.V."/>
            <person name="Zakharycheva A.P."/>
            <person name="Boueva O.V."/>
            <person name="Ariskina E.V."/>
            <person name="Hahnke R.L."/>
            <person name="Bunk B."/>
            <person name="Sproer C."/>
            <person name="Schumann P."/>
            <person name="Evtushenko L.I."/>
            <person name="Kublanov I.V."/>
        </authorList>
    </citation>
    <scope>NUCLEOTIDE SEQUENCE</scope>
    <source>
        <strain evidence="4">DSM 106290</strain>
    </source>
</reference>
<dbReference type="EMBL" id="CP070496">
    <property type="protein sequence ID" value="QSB07009.1"/>
    <property type="molecule type" value="Genomic_DNA"/>
</dbReference>
<name>A0A895XUQ6_9ACTN</name>
<dbReference type="PROSITE" id="PS50937">
    <property type="entry name" value="HTH_MERR_2"/>
    <property type="match status" value="1"/>
</dbReference>
<dbReference type="GO" id="GO:0003677">
    <property type="term" value="F:DNA binding"/>
    <property type="evidence" value="ECO:0007669"/>
    <property type="project" value="UniProtKB-KW"/>
</dbReference>
<sequence length="198" mass="20950">MGAQPSAESLLVASQRRLPNADPAEFNPEPLGPSAARAQLGWRGTSACRIVGITYRQLDYWARTKLVEPSITPASGSGSQRRYSFRDIVVLKLVKRLLDTGISLQNIRKAVAVLRSRGVDDLAQITLMSDGVGVYECRSADEIIDLLAGGQGVFAIAVASTVKEIMGSLSVPQVSVPKERSGIDVPDSGAEGCASPAV</sequence>
<keyword evidence="5" id="KW-1185">Reference proteome</keyword>
<dbReference type="Gene3D" id="1.10.1660.10">
    <property type="match status" value="1"/>
</dbReference>
<keyword evidence="1" id="KW-0238">DNA-binding</keyword>
<evidence type="ECO:0000259" key="3">
    <source>
        <dbReference type="PROSITE" id="PS50937"/>
    </source>
</evidence>
<protein>
    <submittedName>
        <fullName evidence="4">MerR family transcriptional regulator</fullName>
    </submittedName>
</protein>
<evidence type="ECO:0000256" key="1">
    <source>
        <dbReference type="ARBA" id="ARBA00023125"/>
    </source>
</evidence>
<dbReference type="KEGG" id="nav:JQS30_08085"/>
<dbReference type="PANTHER" id="PTHR30204">
    <property type="entry name" value="REDOX-CYCLING DRUG-SENSING TRANSCRIPTIONAL ACTIVATOR SOXR"/>
    <property type="match status" value="1"/>
</dbReference>
<dbReference type="InterPro" id="IPR047057">
    <property type="entry name" value="MerR_fam"/>
</dbReference>
<feature type="domain" description="HTH merR-type" evidence="3">
    <location>
        <begin position="71"/>
        <end position="113"/>
    </location>
</feature>
<evidence type="ECO:0000256" key="2">
    <source>
        <dbReference type="SAM" id="MobiDB-lite"/>
    </source>
</evidence>
<organism evidence="4 5">
    <name type="scientific">Natronoglycomyces albus</name>
    <dbReference type="NCBI Taxonomy" id="2811108"/>
    <lineage>
        <taxon>Bacteria</taxon>
        <taxon>Bacillati</taxon>
        <taxon>Actinomycetota</taxon>
        <taxon>Actinomycetes</taxon>
        <taxon>Glycomycetales</taxon>
        <taxon>Glycomycetaceae</taxon>
        <taxon>Natronoglycomyces</taxon>
    </lineage>
</organism>
<accession>A0A895XUQ6</accession>
<dbReference type="InterPro" id="IPR000551">
    <property type="entry name" value="MerR-type_HTH_dom"/>
</dbReference>
<gene>
    <name evidence="4" type="ORF">JQS30_08085</name>
</gene>
<dbReference type="InterPro" id="IPR009061">
    <property type="entry name" value="DNA-bd_dom_put_sf"/>
</dbReference>
<dbReference type="RefSeq" id="WP_213173014.1">
    <property type="nucleotide sequence ID" value="NZ_CP070496.1"/>
</dbReference>